<feature type="region of interest" description="Disordered" evidence="7">
    <location>
        <begin position="512"/>
        <end position="546"/>
    </location>
</feature>
<keyword evidence="2" id="KW-1017">Isopeptide bond</keyword>
<gene>
    <name evidence="10 11 12 13 14 15" type="primary">CDCA2</name>
</gene>
<dbReference type="GeneID" id="117361922"/>
<dbReference type="PANTHER" id="PTHR21603">
    <property type="entry name" value="ANTIGEN KI-67-LIKE PROTEIN"/>
    <property type="match status" value="1"/>
</dbReference>
<dbReference type="Proteomes" id="UP000515159">
    <property type="component" value="Chromosome 6"/>
</dbReference>
<evidence type="ECO:0000313" key="10">
    <source>
        <dbReference type="RefSeq" id="XP_033803407.1"/>
    </source>
</evidence>
<keyword evidence="5" id="KW-0539">Nucleus</keyword>
<dbReference type="GO" id="GO:0005634">
    <property type="term" value="C:nucleus"/>
    <property type="evidence" value="ECO:0007669"/>
    <property type="project" value="UniProtKB-SubCell"/>
</dbReference>
<dbReference type="GO" id="GO:0051301">
    <property type="term" value="P:cell division"/>
    <property type="evidence" value="ECO:0007669"/>
    <property type="project" value="UniProtKB-KW"/>
</dbReference>
<evidence type="ECO:0000256" key="7">
    <source>
        <dbReference type="SAM" id="MobiDB-lite"/>
    </source>
</evidence>
<keyword evidence="10 11" id="KW-0132">Cell division</keyword>
<dbReference type="RefSeq" id="XP_033803409.1">
    <property type="nucleotide sequence ID" value="XM_033947518.1"/>
</dbReference>
<feature type="compositionally biased region" description="Low complexity" evidence="7">
    <location>
        <begin position="530"/>
        <end position="541"/>
    </location>
</feature>
<accession>A0A6P8RGL3</accession>
<sequence length="1146" mass="126568">MKENMDVITDKDNQDIDKSKSVKQSGNAETVAHEGVKSNDLTSGKLISTVDDDPSCVSSVESGKKLEYLASEGKCYYPADKFFSTPEKCNDFPCDSEQFITEASKELLKPPIDFTTVTAADFGITPEIFTIKSSGKTRGNANNSLLKARRRSTIGVRGSPETNFLIRYIAQQRSNIRKESLTQDSPYRSPIIKSPYSSSLKEKISVFRSSFQSLEENNGKISDLEFSEEEKESVVTKPESKSPLKKQNAKTLPNGEPLAKRKRVTEGNFNLTSSEDKETRTSSELPCGVQEVAVCSETAKEMFKGNCFDSSVEKTGCSRYSVSGFTSDLLAVEGRGEATLSSCGEREIVNYGTLKQSGRKLVTFADLMLPLKKEASLCLIQVEDGPFLRPVLKKTRLKDCASNLEAREHSLLAEGTGFLESEVKKAVLSEETGNTGNSNKKRVRFGRDLSPELFDRSLPPNTPLRRGGTPGSPIESRTTHPSLLEAGISLSPLAQPNFDECIELCMDSFEDGLPSGSSSSSDTFSGAVPSTSDTTLEETSLPNVRTTRSCTRKKCADFVKKADDCDTSTSKHECSKQQKFKDKPQAKSTRPVNKNTQVTKGKSARGKRGKKKMVPKPLYGERELASKKPLLSPIVELPETSGTPSSSANWRLSQGGNLGTMDTCKEPVEDDSRKKNTVKNSSGKIKIGTKGYRFEVSKDEQVIEGYEERQDPRRKTAVKGGVVIVEDTQADECNTSEFNSNRMPFHFPTINSTTSGPKCADMNTLEQAGNTGNSDNSTAVQSKTEEYSNIKLPREDIISYSDTAVIQRRHSKRGKCRRHSLRMSERRSLTVKHISLANAKEVSLHLPILVNQNTNHFLLAKTQKTEDALDISSLKEKETSSDEEATMGCTPNQILSASSTKVLCPKFEENDRCEGSNSCYNRDCILPLLTESNVKEKSKIQTKARRNTIFNFFPEVGISEGTVSPERNGHGFHSDRPVLPSIAPSKNDPETSAIDHSFSIEDVLGSVASGDRKKVRRSARLYRSSGVSGLTWVETSPQSHKDNVSSSLKARRKTMSISALKINKNSPQSWKNNMKFSMPDKENCENVPVLFSFNKSRQRRSMCALTVQDAGASKFQKSRSFSYQSTTNCKTDVDKKHLLAEREIND</sequence>
<dbReference type="RefSeq" id="XP_033803413.1">
    <property type="nucleotide sequence ID" value="XM_033947522.1"/>
</dbReference>
<feature type="compositionally biased region" description="Basic and acidic residues" evidence="7">
    <location>
        <begin position="565"/>
        <end position="585"/>
    </location>
</feature>
<dbReference type="InterPro" id="IPR029334">
    <property type="entry name" value="PP1-bd"/>
</dbReference>
<dbReference type="OrthoDB" id="9947694at2759"/>
<dbReference type="GO" id="GO:0007088">
    <property type="term" value="P:regulation of mitotic nuclear division"/>
    <property type="evidence" value="ECO:0007669"/>
    <property type="project" value="TreeGrafter"/>
</dbReference>
<feature type="compositionally biased region" description="Basic and acidic residues" evidence="7">
    <location>
        <begin position="232"/>
        <end position="242"/>
    </location>
</feature>
<dbReference type="RefSeq" id="XP_033803412.1">
    <property type="nucleotide sequence ID" value="XM_033947521.1"/>
</dbReference>
<feature type="compositionally biased region" description="Basic residues" evidence="7">
    <location>
        <begin position="602"/>
        <end position="614"/>
    </location>
</feature>
<feature type="compositionally biased region" description="Polar residues" evidence="7">
    <location>
        <begin position="765"/>
        <end position="782"/>
    </location>
</feature>
<evidence type="ECO:0000256" key="1">
    <source>
        <dbReference type="ARBA" id="ARBA00004123"/>
    </source>
</evidence>
<evidence type="ECO:0000256" key="4">
    <source>
        <dbReference type="ARBA" id="ARBA00022843"/>
    </source>
</evidence>
<name>A0A6P8RGL3_GEOSA</name>
<evidence type="ECO:0000256" key="5">
    <source>
        <dbReference type="ARBA" id="ARBA00023242"/>
    </source>
</evidence>
<reference evidence="10 11" key="1">
    <citation type="submission" date="2025-04" db="UniProtKB">
        <authorList>
            <consortium name="RefSeq"/>
        </authorList>
    </citation>
    <scope>IDENTIFICATION</scope>
</reference>
<evidence type="ECO:0000313" key="13">
    <source>
        <dbReference type="RefSeq" id="XP_033803411.1"/>
    </source>
</evidence>
<feature type="region of interest" description="Disordered" evidence="7">
    <location>
        <begin position="222"/>
        <end position="283"/>
    </location>
</feature>
<dbReference type="GO" id="GO:0005694">
    <property type="term" value="C:chromosome"/>
    <property type="evidence" value="ECO:0007669"/>
    <property type="project" value="TreeGrafter"/>
</dbReference>
<feature type="compositionally biased region" description="Polar residues" evidence="7">
    <location>
        <begin position="586"/>
        <end position="599"/>
    </location>
</feature>
<dbReference type="GO" id="GO:0051983">
    <property type="term" value="P:regulation of chromosome segregation"/>
    <property type="evidence" value="ECO:0007669"/>
    <property type="project" value="TreeGrafter"/>
</dbReference>
<dbReference type="Pfam" id="PF15276">
    <property type="entry name" value="PP1_bind"/>
    <property type="match status" value="1"/>
</dbReference>
<evidence type="ECO:0000256" key="2">
    <source>
        <dbReference type="ARBA" id="ARBA00022499"/>
    </source>
</evidence>
<evidence type="ECO:0000256" key="6">
    <source>
        <dbReference type="ARBA" id="ARBA00023306"/>
    </source>
</evidence>
<feature type="region of interest" description="Disordered" evidence="7">
    <location>
        <begin position="451"/>
        <end position="479"/>
    </location>
</feature>
<evidence type="ECO:0000313" key="9">
    <source>
        <dbReference type="Proteomes" id="UP000515159"/>
    </source>
</evidence>
<evidence type="ECO:0000313" key="12">
    <source>
        <dbReference type="RefSeq" id="XP_033803410.1"/>
    </source>
</evidence>
<dbReference type="AlphaFoldDB" id="A0A6P8RGL3"/>
<keyword evidence="3" id="KW-0597">Phosphoprotein</keyword>
<dbReference type="RefSeq" id="XP_033803410.1">
    <property type="nucleotide sequence ID" value="XM_033947519.1"/>
</dbReference>
<protein>
    <submittedName>
        <fullName evidence="10 11">Cell division cycle-associated protein 2 isoform X1</fullName>
    </submittedName>
</protein>
<evidence type="ECO:0000256" key="3">
    <source>
        <dbReference type="ARBA" id="ARBA00022553"/>
    </source>
</evidence>
<dbReference type="KEGG" id="gsh:117361922"/>
<feature type="region of interest" description="Disordered" evidence="7">
    <location>
        <begin position="765"/>
        <end position="786"/>
    </location>
</feature>
<dbReference type="PANTHER" id="PTHR21603:SF16">
    <property type="entry name" value="CELL DIVISION CYCLE-ASSOCIATED PROTEIN 2"/>
    <property type="match status" value="1"/>
</dbReference>
<comment type="subcellular location">
    <subcellularLocation>
        <location evidence="1">Nucleus</location>
    </subcellularLocation>
</comment>
<feature type="region of interest" description="Disordered" evidence="7">
    <location>
        <begin position="565"/>
        <end position="614"/>
    </location>
</feature>
<dbReference type="CTD" id="157313"/>
<keyword evidence="9" id="KW-1185">Reference proteome</keyword>
<evidence type="ECO:0000259" key="8">
    <source>
        <dbReference type="Pfam" id="PF15276"/>
    </source>
</evidence>
<feature type="region of interest" description="Disordered" evidence="7">
    <location>
        <begin position="1"/>
        <end position="36"/>
    </location>
</feature>
<dbReference type="RefSeq" id="XP_033803407.1">
    <property type="nucleotide sequence ID" value="XM_033947516.1"/>
</dbReference>
<keyword evidence="4" id="KW-0832">Ubl conjugation</keyword>
<feature type="compositionally biased region" description="Basic and acidic residues" evidence="7">
    <location>
        <begin position="1"/>
        <end position="20"/>
    </location>
</feature>
<dbReference type="RefSeq" id="XP_033803411.1">
    <property type="nucleotide sequence ID" value="XM_033947520.1"/>
</dbReference>
<keyword evidence="6" id="KW-0131">Cell cycle</keyword>
<evidence type="ECO:0000313" key="14">
    <source>
        <dbReference type="RefSeq" id="XP_033803412.1"/>
    </source>
</evidence>
<proteinExistence type="predicted"/>
<feature type="domain" description="PP1-binding" evidence="8">
    <location>
        <begin position="440"/>
        <end position="500"/>
    </location>
</feature>
<evidence type="ECO:0000313" key="11">
    <source>
        <dbReference type="RefSeq" id="XP_033803409.1"/>
    </source>
</evidence>
<evidence type="ECO:0000313" key="15">
    <source>
        <dbReference type="RefSeq" id="XP_033803413.1"/>
    </source>
</evidence>
<organism evidence="9 15">
    <name type="scientific">Geotrypetes seraphini</name>
    <name type="common">Gaboon caecilian</name>
    <name type="synonym">Caecilia seraphini</name>
    <dbReference type="NCBI Taxonomy" id="260995"/>
    <lineage>
        <taxon>Eukaryota</taxon>
        <taxon>Metazoa</taxon>
        <taxon>Chordata</taxon>
        <taxon>Craniata</taxon>
        <taxon>Vertebrata</taxon>
        <taxon>Euteleostomi</taxon>
        <taxon>Amphibia</taxon>
        <taxon>Gymnophiona</taxon>
        <taxon>Geotrypetes</taxon>
    </lineage>
</organism>